<name>A0A4Z0Q7Z7_9BACT</name>
<accession>A0A4Z0Q7Z7</accession>
<gene>
    <name evidence="2" type="ORF">E5K00_08340</name>
</gene>
<dbReference type="Proteomes" id="UP000297549">
    <property type="component" value="Unassembled WGS sequence"/>
</dbReference>
<evidence type="ECO:0000313" key="3">
    <source>
        <dbReference type="Proteomes" id="UP000297549"/>
    </source>
</evidence>
<organism evidence="2 3">
    <name type="scientific">Hymenobacter aquaticus</name>
    <dbReference type="NCBI Taxonomy" id="1867101"/>
    <lineage>
        <taxon>Bacteria</taxon>
        <taxon>Pseudomonadati</taxon>
        <taxon>Bacteroidota</taxon>
        <taxon>Cytophagia</taxon>
        <taxon>Cytophagales</taxon>
        <taxon>Hymenobacteraceae</taxon>
        <taxon>Hymenobacter</taxon>
    </lineage>
</organism>
<keyword evidence="3" id="KW-1185">Reference proteome</keyword>
<evidence type="ECO:0000256" key="1">
    <source>
        <dbReference type="SAM" id="MobiDB-lite"/>
    </source>
</evidence>
<comment type="caution">
    <text evidence="2">The sequence shown here is derived from an EMBL/GenBank/DDBJ whole genome shotgun (WGS) entry which is preliminary data.</text>
</comment>
<feature type="region of interest" description="Disordered" evidence="1">
    <location>
        <begin position="1"/>
        <end position="54"/>
    </location>
</feature>
<reference evidence="2 3" key="1">
    <citation type="submission" date="2019-04" db="EMBL/GenBank/DDBJ databases">
        <authorList>
            <person name="Feng G."/>
            <person name="Zhang J."/>
            <person name="Zhu H."/>
        </authorList>
    </citation>
    <scope>NUCLEOTIDE SEQUENCE [LARGE SCALE GENOMIC DNA]</scope>
    <source>
        <strain evidence="2 3">JCM 31653</strain>
    </source>
</reference>
<proteinExistence type="predicted"/>
<sequence length="122" mass="13130">MGTSENEGMGRVAGYGEPSKPVEQPSLGVVSGYENPAAPAQSLPHYNVNEASGQHSNHSQALLAFVNVLSKFREGVPSAQQAEELVQVVNEIALRLANSNQPGDLLFLQQQVERVTAKHKRP</sequence>
<dbReference type="AlphaFoldDB" id="A0A4Z0Q7Z7"/>
<dbReference type="EMBL" id="SRLC01000001">
    <property type="protein sequence ID" value="TGE25191.1"/>
    <property type="molecule type" value="Genomic_DNA"/>
</dbReference>
<evidence type="ECO:0000313" key="2">
    <source>
        <dbReference type="EMBL" id="TGE25191.1"/>
    </source>
</evidence>
<protein>
    <submittedName>
        <fullName evidence="2">Uncharacterized protein</fullName>
    </submittedName>
</protein>
<dbReference type="RefSeq" id="WP_135462770.1">
    <property type="nucleotide sequence ID" value="NZ_SRLC01000001.1"/>
</dbReference>